<evidence type="ECO:0000313" key="11">
    <source>
        <dbReference type="EMBL" id="MDQ9169094.1"/>
    </source>
</evidence>
<comment type="caution">
    <text evidence="11">The sequence shown here is derived from an EMBL/GenBank/DDBJ whole genome shotgun (WGS) entry which is preliminary data.</text>
</comment>
<dbReference type="Proteomes" id="UP001225596">
    <property type="component" value="Unassembled WGS sequence"/>
</dbReference>
<name>A0ABU1BJR1_9BURK</name>
<protein>
    <submittedName>
        <fullName evidence="11">Type II secretion system protein GspM</fullName>
    </submittedName>
</protein>
<dbReference type="InterPro" id="IPR023229">
    <property type="entry name" value="T2SS_M_periplasmic_sf"/>
</dbReference>
<evidence type="ECO:0000256" key="1">
    <source>
        <dbReference type="ARBA" id="ARBA00004377"/>
    </source>
</evidence>
<evidence type="ECO:0000256" key="6">
    <source>
        <dbReference type="ARBA" id="ARBA00022692"/>
    </source>
</evidence>
<evidence type="ECO:0000256" key="4">
    <source>
        <dbReference type="ARBA" id="ARBA00022475"/>
    </source>
</evidence>
<dbReference type="Gene3D" id="3.30.1360.100">
    <property type="entry name" value="General secretion pathway protein M, EpsM"/>
    <property type="match status" value="1"/>
</dbReference>
<proteinExistence type="inferred from homology"/>
<keyword evidence="5" id="KW-0997">Cell inner membrane</keyword>
<dbReference type="InterPro" id="IPR007690">
    <property type="entry name" value="T2SS_GspM"/>
</dbReference>
<keyword evidence="9 10" id="KW-0472">Membrane</keyword>
<organism evidence="11 12">
    <name type="scientific">Keguizhuia sedimenti</name>
    <dbReference type="NCBI Taxonomy" id="3064264"/>
    <lineage>
        <taxon>Bacteria</taxon>
        <taxon>Pseudomonadati</taxon>
        <taxon>Pseudomonadota</taxon>
        <taxon>Betaproteobacteria</taxon>
        <taxon>Burkholderiales</taxon>
        <taxon>Oxalobacteraceae</taxon>
        <taxon>Keguizhuia</taxon>
    </lineage>
</organism>
<keyword evidence="8 10" id="KW-1133">Transmembrane helix</keyword>
<keyword evidence="7" id="KW-0653">Protein transport</keyword>
<evidence type="ECO:0000256" key="5">
    <source>
        <dbReference type="ARBA" id="ARBA00022519"/>
    </source>
</evidence>
<keyword evidence="12" id="KW-1185">Reference proteome</keyword>
<evidence type="ECO:0000313" key="12">
    <source>
        <dbReference type="Proteomes" id="UP001225596"/>
    </source>
</evidence>
<feature type="transmembrane region" description="Helical" evidence="10">
    <location>
        <begin position="27"/>
        <end position="46"/>
    </location>
</feature>
<evidence type="ECO:0000256" key="9">
    <source>
        <dbReference type="ARBA" id="ARBA00023136"/>
    </source>
</evidence>
<evidence type="ECO:0000256" key="10">
    <source>
        <dbReference type="SAM" id="Phobius"/>
    </source>
</evidence>
<dbReference type="EMBL" id="JAUYVH010000001">
    <property type="protein sequence ID" value="MDQ9169094.1"/>
    <property type="molecule type" value="Genomic_DNA"/>
</dbReference>
<dbReference type="SUPFAM" id="SSF103054">
    <property type="entry name" value="General secretion pathway protein M, EpsM"/>
    <property type="match status" value="1"/>
</dbReference>
<comment type="subcellular location">
    <subcellularLocation>
        <location evidence="1">Cell inner membrane</location>
        <topology evidence="1">Single-pass membrane protein</topology>
    </subcellularLocation>
</comment>
<reference evidence="11 12" key="1">
    <citation type="submission" date="2023-08" db="EMBL/GenBank/DDBJ databases">
        <title>Oxalobacteraceae gen .nov., isolated from river sludge outside the plant.</title>
        <authorList>
            <person name="Zhao S.Y."/>
        </authorList>
    </citation>
    <scope>NUCLEOTIDE SEQUENCE [LARGE SCALE GENOMIC DNA]</scope>
    <source>
        <strain evidence="11 12">R-40</strain>
    </source>
</reference>
<dbReference type="RefSeq" id="WP_338434916.1">
    <property type="nucleotide sequence ID" value="NZ_JAUYVH010000001.1"/>
</dbReference>
<gene>
    <name evidence="11" type="primary">gspM</name>
    <name evidence="11" type="ORF">Q8A64_01585</name>
</gene>
<sequence>MKNNPLFSRYAQPLQEFWSARNARERSMLSIAAAAIGLALIYLLLIDPAVEGRAQLNKTLPTLRQQVAQMQALSKEAGELADKDAPVVEPVSRAGVEAALGRNGLKAQNLTVNNEVIVAQFSGASFAQLVRWLQDMQKTAMVTVVESNIVAQDQPDSVNATLTLRQQRNE</sequence>
<evidence type="ECO:0000256" key="8">
    <source>
        <dbReference type="ARBA" id="ARBA00022989"/>
    </source>
</evidence>
<keyword evidence="4" id="KW-1003">Cell membrane</keyword>
<accession>A0ABU1BJR1</accession>
<comment type="similarity">
    <text evidence="2">Belongs to the GSP M family.</text>
</comment>
<evidence type="ECO:0000256" key="3">
    <source>
        <dbReference type="ARBA" id="ARBA00022448"/>
    </source>
</evidence>
<evidence type="ECO:0000256" key="7">
    <source>
        <dbReference type="ARBA" id="ARBA00022927"/>
    </source>
</evidence>
<keyword evidence="3" id="KW-0813">Transport</keyword>
<dbReference type="Pfam" id="PF04612">
    <property type="entry name" value="T2SSM"/>
    <property type="match status" value="1"/>
</dbReference>
<keyword evidence="6 10" id="KW-0812">Transmembrane</keyword>
<evidence type="ECO:0000256" key="2">
    <source>
        <dbReference type="ARBA" id="ARBA00010637"/>
    </source>
</evidence>